<evidence type="ECO:0000313" key="4">
    <source>
        <dbReference type="Proteomes" id="UP000730618"/>
    </source>
</evidence>
<evidence type="ECO:0000313" key="3">
    <source>
        <dbReference type="EMBL" id="CAG7615478.1"/>
    </source>
</evidence>
<dbReference type="Proteomes" id="UP000730618">
    <property type="component" value="Unassembled WGS sequence"/>
</dbReference>
<gene>
    <name evidence="3" type="primary">lipO_2</name>
    <name evidence="3" type="ORF">PAECIP111802_00172</name>
</gene>
<dbReference type="RefSeq" id="WP_218096561.1">
    <property type="nucleotide sequence ID" value="NZ_CAJVCE010000001.1"/>
</dbReference>
<name>A0ABN7TFV6_9BACL</name>
<evidence type="ECO:0000256" key="1">
    <source>
        <dbReference type="ARBA" id="ARBA00022729"/>
    </source>
</evidence>
<keyword evidence="1 2" id="KW-0732">Signal</keyword>
<feature type="chain" id="PRO_5046609332" evidence="2">
    <location>
        <begin position="25"/>
        <end position="535"/>
    </location>
</feature>
<dbReference type="InterPro" id="IPR050490">
    <property type="entry name" value="Bact_solute-bd_prot1"/>
</dbReference>
<comment type="caution">
    <text evidence="3">The sequence shown here is derived from an EMBL/GenBank/DDBJ whole genome shotgun (WGS) entry which is preliminary data.</text>
</comment>
<reference evidence="3 4" key="1">
    <citation type="submission" date="2021-06" db="EMBL/GenBank/DDBJ databases">
        <authorList>
            <person name="Criscuolo A."/>
        </authorList>
    </citation>
    <scope>NUCLEOTIDE SEQUENCE [LARGE SCALE GENOMIC DNA]</scope>
    <source>
        <strain evidence="4">CIP 111802</strain>
    </source>
</reference>
<dbReference type="PANTHER" id="PTHR43649">
    <property type="entry name" value="ARABINOSE-BINDING PROTEIN-RELATED"/>
    <property type="match status" value="1"/>
</dbReference>
<proteinExistence type="predicted"/>
<feature type="signal peptide" evidence="2">
    <location>
        <begin position="1"/>
        <end position="24"/>
    </location>
</feature>
<dbReference type="EMBL" id="CAJVCE010000001">
    <property type="protein sequence ID" value="CAG7615478.1"/>
    <property type="molecule type" value="Genomic_DNA"/>
</dbReference>
<dbReference type="PROSITE" id="PS51257">
    <property type="entry name" value="PROKAR_LIPOPROTEIN"/>
    <property type="match status" value="1"/>
</dbReference>
<keyword evidence="4" id="KW-1185">Reference proteome</keyword>
<sequence length="535" mass="60359">MKKRVVTAFTSAALLAGLIAGCTAPGDGGKGSSPGGTAPSPDEGSLAKKLRMVNYSSNFDKMNVNGFAYNLIKQKFNVDIELLPIPNDVNARKDAIFLKIASGEIPNTWSDLRFPDYNKLVREGAVAEIPEELLQKYAPKYMAWLKKHLGDDPFKYTRRDGKNYSMPIIWTLGPTQRVLGIRQDWLDKVGITKKPETLDELENALRKFRNDDPDGNGKKDTYGLTGRSDSLEQIFTSVFGAFGVYPGAFYEENGKIVRGDVQPGAKQALTVLNKWYTEDLLDPEFVLNKSTNVEDKVVSGKVGMVQDSWWRFLPREAFFSGLLHDKTKENNPNAKWTLLAGPKGPDGKQGMTQGNPIISSGVQFGKPLEKNRELMIRYIQIAEERSFNPQFYESLVYGEKGKTYRVTESGDFEYIPPYDKEEERIKFGIGEAYGTSFNDYDMQAPYATKSNLRQMRKDAEAVAKGKYDILAAVDMPEYFEVKDRLDQMTLKNYVDFIIGKRPVGQFDQFVDEWKKAGGAKTMEVAQREYDKTMKK</sequence>
<organism evidence="3 4">
    <name type="scientific">Paenibacillus allorhizosphaerae</name>
    <dbReference type="NCBI Taxonomy" id="2849866"/>
    <lineage>
        <taxon>Bacteria</taxon>
        <taxon>Bacillati</taxon>
        <taxon>Bacillota</taxon>
        <taxon>Bacilli</taxon>
        <taxon>Bacillales</taxon>
        <taxon>Paenibacillaceae</taxon>
        <taxon>Paenibacillus</taxon>
    </lineage>
</organism>
<evidence type="ECO:0000256" key="2">
    <source>
        <dbReference type="SAM" id="SignalP"/>
    </source>
</evidence>
<keyword evidence="3" id="KW-0449">Lipoprotein</keyword>
<accession>A0ABN7TFV6</accession>
<dbReference type="PANTHER" id="PTHR43649:SF33">
    <property type="entry name" value="POLYGALACTURONAN_RHAMNOGALACTURONAN-BINDING PROTEIN YTCQ"/>
    <property type="match status" value="1"/>
</dbReference>
<protein>
    <submittedName>
        <fullName evidence="3">Lipoprotein LipO</fullName>
    </submittedName>
</protein>